<dbReference type="STRING" id="621456.BJP26_16765"/>
<dbReference type="Pfam" id="PF07332">
    <property type="entry name" value="Phage_holin_3_6"/>
    <property type="match status" value="1"/>
</dbReference>
<dbReference type="Proteomes" id="UP000078460">
    <property type="component" value="Unassembled WGS sequence"/>
</dbReference>
<reference evidence="1" key="1">
    <citation type="submission" date="2016-03" db="EMBL/GenBank/DDBJ databases">
        <title>Sphingomonas melonis TY, whole genome shotgun sequencing.</title>
        <authorList>
            <person name="Wang H."/>
            <person name="Zhu P."/>
        </authorList>
    </citation>
    <scope>NUCLEOTIDE SEQUENCE [LARGE SCALE GENOMIC DNA]</scope>
    <source>
        <strain evidence="1">TY</strain>
    </source>
</reference>
<proteinExistence type="predicted"/>
<evidence type="ECO:0000313" key="2">
    <source>
        <dbReference type="Proteomes" id="UP000078460"/>
    </source>
</evidence>
<dbReference type="GeneID" id="93799504"/>
<keyword evidence="2" id="KW-1185">Reference proteome</keyword>
<name>A0A175Y1N2_9SPHN</name>
<evidence type="ECO:0000313" key="1">
    <source>
        <dbReference type="EMBL" id="KZB94633.1"/>
    </source>
</evidence>
<sequence length="123" mass="12266">MAVLPTIETAGETVGAGEEGITDLVSQLVEDARGLASAEVAVVKARIGERVSAYRSAIVFFVVAGVLALAALITALVGAVLTLATLFGPGLATLAVVIAVLAIAASLALIGKSRLAPATEKQL</sequence>
<dbReference type="OrthoDB" id="7586208at2"/>
<protein>
    <submittedName>
        <fullName evidence="1">Uncharacterized protein</fullName>
    </submittedName>
</protein>
<dbReference type="AlphaFoldDB" id="A0A175Y1N2"/>
<dbReference type="InterPro" id="IPR009937">
    <property type="entry name" value="Phage_holin_3_6"/>
</dbReference>
<comment type="caution">
    <text evidence="1">The sequence shown here is derived from an EMBL/GenBank/DDBJ whole genome shotgun (WGS) entry which is preliminary data.</text>
</comment>
<dbReference type="RefSeq" id="WP_017978087.1">
    <property type="nucleotide sequence ID" value="NZ_CP017578.1"/>
</dbReference>
<accession>A0A175Y1N2</accession>
<gene>
    <name evidence="1" type="ORF">AVM11_05560</name>
</gene>
<organism evidence="1 2">
    <name type="scientific">Sphingomonas melonis TY</name>
    <dbReference type="NCBI Taxonomy" id="621456"/>
    <lineage>
        <taxon>Bacteria</taxon>
        <taxon>Pseudomonadati</taxon>
        <taxon>Pseudomonadota</taxon>
        <taxon>Alphaproteobacteria</taxon>
        <taxon>Sphingomonadales</taxon>
        <taxon>Sphingomonadaceae</taxon>
        <taxon>Sphingomonas</taxon>
    </lineage>
</organism>
<dbReference type="KEGG" id="smy:BJP26_16765"/>
<dbReference type="EMBL" id="LQCK02000023">
    <property type="protein sequence ID" value="KZB94633.1"/>
    <property type="molecule type" value="Genomic_DNA"/>
</dbReference>